<dbReference type="AlphaFoldDB" id="A0A9D1JIA3"/>
<dbReference type="InterPro" id="IPR038417">
    <property type="entry name" value="Alpga-gal_N_sf"/>
</dbReference>
<dbReference type="PRINTS" id="PR00743">
    <property type="entry name" value="GLHYDRLASE36"/>
</dbReference>
<dbReference type="InterPro" id="IPR002252">
    <property type="entry name" value="Glyco_hydro_36"/>
</dbReference>
<dbReference type="InterPro" id="IPR017853">
    <property type="entry name" value="GH"/>
</dbReference>
<dbReference type="EMBL" id="DVIR01000060">
    <property type="protein sequence ID" value="HIS25093.1"/>
    <property type="molecule type" value="Genomic_DNA"/>
</dbReference>
<name>A0A9D1JIA3_9FIRM</name>
<dbReference type="GO" id="GO:0016052">
    <property type="term" value="P:carbohydrate catabolic process"/>
    <property type="evidence" value="ECO:0007669"/>
    <property type="project" value="InterPro"/>
</dbReference>
<protein>
    <submittedName>
        <fullName evidence="1">Alpha-galactosidase</fullName>
    </submittedName>
</protein>
<dbReference type="Proteomes" id="UP000823982">
    <property type="component" value="Unassembled WGS sequence"/>
</dbReference>
<dbReference type="GO" id="GO:0004557">
    <property type="term" value="F:alpha-galactosidase activity"/>
    <property type="evidence" value="ECO:0007669"/>
    <property type="project" value="InterPro"/>
</dbReference>
<accession>A0A9D1JIA3</accession>
<reference evidence="1" key="2">
    <citation type="journal article" date="2021" name="PeerJ">
        <title>Extensive microbial diversity within the chicken gut microbiome revealed by metagenomics and culture.</title>
        <authorList>
            <person name="Gilroy R."/>
            <person name="Ravi A."/>
            <person name="Getino M."/>
            <person name="Pursley I."/>
            <person name="Horton D.L."/>
            <person name="Alikhan N.F."/>
            <person name="Baker D."/>
            <person name="Gharbi K."/>
            <person name="Hall N."/>
            <person name="Watson M."/>
            <person name="Adriaenssens E.M."/>
            <person name="Foster-Nyarko E."/>
            <person name="Jarju S."/>
            <person name="Secka A."/>
            <person name="Antonio M."/>
            <person name="Oren A."/>
            <person name="Chaudhuri R.R."/>
            <person name="La Ragione R."/>
            <person name="Hildebrand F."/>
            <person name="Pallen M.J."/>
        </authorList>
    </citation>
    <scope>NUCLEOTIDE SEQUENCE</scope>
    <source>
        <strain evidence="1">CHK157-1446</strain>
    </source>
</reference>
<reference evidence="1" key="1">
    <citation type="submission" date="2020-10" db="EMBL/GenBank/DDBJ databases">
        <authorList>
            <person name="Gilroy R."/>
        </authorList>
    </citation>
    <scope>NUCLEOTIDE SEQUENCE</scope>
    <source>
        <strain evidence="1">CHK157-1446</strain>
    </source>
</reference>
<dbReference type="SUPFAM" id="SSF51445">
    <property type="entry name" value="(Trans)glycosidases"/>
    <property type="match status" value="1"/>
</dbReference>
<dbReference type="Pfam" id="PF02065">
    <property type="entry name" value="Melibiase"/>
    <property type="match status" value="1"/>
</dbReference>
<dbReference type="CDD" id="cd14791">
    <property type="entry name" value="GH36"/>
    <property type="match status" value="1"/>
</dbReference>
<proteinExistence type="predicted"/>
<gene>
    <name evidence="1" type="ORF">IAD01_06805</name>
</gene>
<dbReference type="Gene3D" id="2.70.98.60">
    <property type="entry name" value="alpha-galactosidase from lactobacil brevis"/>
    <property type="match status" value="1"/>
</dbReference>
<dbReference type="Gene3D" id="3.20.20.70">
    <property type="entry name" value="Aldolase class I"/>
    <property type="match status" value="1"/>
</dbReference>
<organism evidence="1 2">
    <name type="scientific">Candidatus Faeciplasma gallinarum</name>
    <dbReference type="NCBI Taxonomy" id="2840799"/>
    <lineage>
        <taxon>Bacteria</taxon>
        <taxon>Bacillati</taxon>
        <taxon>Bacillota</taxon>
        <taxon>Clostridia</taxon>
        <taxon>Eubacteriales</taxon>
        <taxon>Oscillospiraceae</taxon>
        <taxon>Oscillospiraceae incertae sedis</taxon>
        <taxon>Candidatus Faeciplasma</taxon>
    </lineage>
</organism>
<dbReference type="InterPro" id="IPR013785">
    <property type="entry name" value="Aldolase_TIM"/>
</dbReference>
<evidence type="ECO:0000313" key="1">
    <source>
        <dbReference type="EMBL" id="HIS25093.1"/>
    </source>
</evidence>
<comment type="caution">
    <text evidence="1">The sequence shown here is derived from an EMBL/GenBank/DDBJ whole genome shotgun (WGS) entry which is preliminary data.</text>
</comment>
<evidence type="ECO:0000313" key="2">
    <source>
        <dbReference type="Proteomes" id="UP000823982"/>
    </source>
</evidence>
<sequence>MEFYVELKLRGDAHPDGFTNGLSLCRSESTKSLEKISDTPDKTVYKNHRGHRVTLNKEQIGDAVAVSTTFENLSDSEAVLEMLSSLAIKGVKADKIHRMQSFWSAEGRLRTETTVELGLEPSWNRCATRVEKFGNLGSMPVRKYFPFIALEDSENKRFVAVQLYLASSWQMEVSCREDETLAVVGGIADRDFGHWFKKIAPGESFTTPKAVIAVGSTLYEACDKLVKAQHPNVSPLDCDMDIAFNEYCTTWGNPSFENMKRICDKLSGKGIKFLVMDSGWYGHGDGWWNSIGDWEVNEEKFPGGLKATADYIRSRGMIPGIWFELETVGRGSKYYNSDHLLKKDGCYITSGDRRFWDMEDPWVVEYLTEKVIKLLKDNGFGYVKIDYNDSIGIGCDGAESLGEGLRRKVEASRRFFEKIRREVPDIVIENCSSGGHRSEPSMMELCSQGSFSDAHETTAIPMIAANMHRVMKPSQSQIWAVMRTSDSAQRIYYSIVNTFLGRMCLSGDIYSLSDEQWKLIDEGIAFYKKAADIIKNGVTTTIECTAQSFNTPVGNQLVIRQYGERSLVVAHRFAMSKPVDVSNAIGNAMGNAKGKKILAQYGAADSDFSAQAWIIG</sequence>